<evidence type="ECO:0000313" key="2">
    <source>
        <dbReference type="EMBL" id="MBB3167615.1"/>
    </source>
</evidence>
<dbReference type="RefSeq" id="WP_183908486.1">
    <property type="nucleotide sequence ID" value="NZ_JACHXZ010000001.1"/>
</dbReference>
<keyword evidence="1" id="KW-0812">Transmembrane</keyword>
<comment type="caution">
    <text evidence="2">The sequence shown here is derived from an EMBL/GenBank/DDBJ whole genome shotgun (WGS) entry which is preliminary data.</text>
</comment>
<evidence type="ECO:0000313" key="3">
    <source>
        <dbReference type="Proteomes" id="UP000559987"/>
    </source>
</evidence>
<reference evidence="2 3" key="1">
    <citation type="submission" date="2020-08" db="EMBL/GenBank/DDBJ databases">
        <title>Genomic Encyclopedia of Type Strains, Phase III (KMG-III): the genomes of soil and plant-associated and newly described type strains.</title>
        <authorList>
            <person name="Whitman W."/>
        </authorList>
    </citation>
    <scope>NUCLEOTIDE SEQUENCE [LARGE SCALE GENOMIC DNA]</scope>
    <source>
        <strain evidence="2 3">CECT 8571</strain>
    </source>
</reference>
<dbReference type="AlphaFoldDB" id="A0A839UQH1"/>
<dbReference type="Proteomes" id="UP000559987">
    <property type="component" value="Unassembled WGS sequence"/>
</dbReference>
<evidence type="ECO:0008006" key="4">
    <source>
        <dbReference type="Google" id="ProtNLM"/>
    </source>
</evidence>
<dbReference type="Pfam" id="PF19617">
    <property type="entry name" value="DUF6122"/>
    <property type="match status" value="1"/>
</dbReference>
<keyword evidence="1" id="KW-1133">Transmembrane helix</keyword>
<proteinExistence type="predicted"/>
<accession>A0A839UQH1</accession>
<feature type="transmembrane region" description="Helical" evidence="1">
    <location>
        <begin position="6"/>
        <end position="24"/>
    </location>
</feature>
<keyword evidence="3" id="KW-1185">Reference proteome</keyword>
<organism evidence="2 3">
    <name type="scientific">Simiduia aestuariiviva</name>
    <dbReference type="NCBI Taxonomy" id="1510459"/>
    <lineage>
        <taxon>Bacteria</taxon>
        <taxon>Pseudomonadati</taxon>
        <taxon>Pseudomonadota</taxon>
        <taxon>Gammaproteobacteria</taxon>
        <taxon>Cellvibrionales</taxon>
        <taxon>Cellvibrionaceae</taxon>
        <taxon>Simiduia</taxon>
    </lineage>
</organism>
<evidence type="ECO:0000256" key="1">
    <source>
        <dbReference type="SAM" id="Phobius"/>
    </source>
</evidence>
<dbReference type="EMBL" id="JACHXZ010000001">
    <property type="protein sequence ID" value="MBB3167615.1"/>
    <property type="molecule type" value="Genomic_DNA"/>
</dbReference>
<feature type="transmembrane region" description="Helical" evidence="1">
    <location>
        <begin position="72"/>
        <end position="95"/>
    </location>
</feature>
<dbReference type="InterPro" id="IPR046125">
    <property type="entry name" value="DUF6122"/>
</dbReference>
<keyword evidence="1" id="KW-0472">Membrane</keyword>
<feature type="transmembrane region" description="Helical" evidence="1">
    <location>
        <begin position="31"/>
        <end position="52"/>
    </location>
</feature>
<gene>
    <name evidence="2" type="ORF">FHS30_000791</name>
</gene>
<protein>
    <recommendedName>
        <fullName evidence="4">Metal-dependent hydrolase</fullName>
    </recommendedName>
</protein>
<sequence length="109" mass="12651">MSLAAILHLVLHIVVPLLLALMVDRKRWWRLWLVMMLTMAVDLDHLLAVPLYDPDRCSIVAHPLHRWFVWPLYGLLALLPPTRWWGVGLLIHMALDASDCVRQQGYLPL</sequence>
<name>A0A839UQH1_9GAMM</name>